<comment type="caution">
    <text evidence="1">The sequence shown here is derived from an EMBL/GenBank/DDBJ whole genome shotgun (WGS) entry which is preliminary data.</text>
</comment>
<accession>A0ABT2FF32</accession>
<proteinExistence type="predicted"/>
<reference evidence="1 2" key="1">
    <citation type="submission" date="2022-02" db="EMBL/GenBank/DDBJ databases">
        <authorList>
            <person name="Zhuang L."/>
        </authorList>
    </citation>
    <scope>NUCLEOTIDE SEQUENCE [LARGE SCALE GENOMIC DNA]</scope>
    <source>
        <strain evidence="1 2">C32</strain>
    </source>
</reference>
<dbReference type="Pfam" id="PF19635">
    <property type="entry name" value="DUF6138"/>
    <property type="match status" value="1"/>
</dbReference>
<reference evidence="2" key="2">
    <citation type="submission" date="2023-07" db="EMBL/GenBank/DDBJ databases">
        <title>Shewanella mangrovi sp. nov., an acetaldehyde- degrading bacterium isolated from mangrove sediment.</title>
        <authorList>
            <person name="Liu Y."/>
        </authorList>
    </citation>
    <scope>NUCLEOTIDE SEQUENCE [LARGE SCALE GENOMIC DNA]</scope>
    <source>
        <strain evidence="2">C32</strain>
    </source>
</reference>
<evidence type="ECO:0000313" key="2">
    <source>
        <dbReference type="Proteomes" id="UP001201549"/>
    </source>
</evidence>
<dbReference type="EMBL" id="JAKOGG010000001">
    <property type="protein sequence ID" value="MCS4554879.1"/>
    <property type="molecule type" value="Genomic_DNA"/>
</dbReference>
<gene>
    <name evidence="1" type="ORF">L9G74_00325</name>
</gene>
<sequence>MRDFEKDIKLAIAINQPESIRTALQQYQHHLRAGTAFVGQWFDIEFVATEADGSQRPLQFSDITDGNMQNIAELALSKGSDDISYLKDKLIKPDDEIYISEILFFALALQYPQLKDDIVATAELIVAYARYCNNTDVMWVDSMRLFGTEALFMLACVDVQYVTLLAKFYIHYWDEEHTHGYEEFLSYFVQQHGWSRQLINAFVHCDNSYYRIHMFVHPWQNGCLNQPIGEYLREHPAEYRWFKHALRQRLLTTPVTIAENVDLETEVKVVREIFTTLFSAQEGIDSEQAFWQQPMVDGTLGDEADALEAEILAQAQRPIAWHHAEAPAQL</sequence>
<organism evidence="1 2">
    <name type="scientific">Shewanella electrica</name>
    <dbReference type="NCBI Taxonomy" id="515560"/>
    <lineage>
        <taxon>Bacteria</taxon>
        <taxon>Pseudomonadati</taxon>
        <taxon>Pseudomonadota</taxon>
        <taxon>Gammaproteobacteria</taxon>
        <taxon>Alteromonadales</taxon>
        <taxon>Shewanellaceae</taxon>
        <taxon>Shewanella</taxon>
    </lineage>
</organism>
<dbReference type="RefSeq" id="WP_238894179.1">
    <property type="nucleotide sequence ID" value="NZ_JAKOGG010000001.1"/>
</dbReference>
<keyword evidence="2" id="KW-1185">Reference proteome</keyword>
<protein>
    <submittedName>
        <fullName evidence="1">DUF6138 family protein</fullName>
    </submittedName>
</protein>
<dbReference type="InterPro" id="IPR046136">
    <property type="entry name" value="DUF6138"/>
</dbReference>
<dbReference type="Proteomes" id="UP001201549">
    <property type="component" value="Unassembled WGS sequence"/>
</dbReference>
<evidence type="ECO:0000313" key="1">
    <source>
        <dbReference type="EMBL" id="MCS4554879.1"/>
    </source>
</evidence>
<name>A0ABT2FF32_9GAMM</name>